<keyword evidence="2" id="KW-1185">Reference proteome</keyword>
<evidence type="ECO:0008006" key="3">
    <source>
        <dbReference type="Google" id="ProtNLM"/>
    </source>
</evidence>
<dbReference type="Proteomes" id="UP000245466">
    <property type="component" value="Unassembled WGS sequence"/>
</dbReference>
<evidence type="ECO:0000313" key="2">
    <source>
        <dbReference type="Proteomes" id="UP000245466"/>
    </source>
</evidence>
<dbReference type="RefSeq" id="WP_116543799.1">
    <property type="nucleotide sequence ID" value="NZ_QEKI01000007.1"/>
</dbReference>
<accession>A0A2U1AVP0</accession>
<sequence length="145" mass="16584">MDSKKPHTDPCLTTQQNVASNSCYEIGYDGIRNRIYFSILGFWKNTDSVPDFLKDWDRALQLVAPGFTLLIDMRSMITHPQQLNGIHEESQRRMQVAGLSRIANVMPIDRIASLQVTDSIKKIELPSQHFETCEAAQDWLDKTMV</sequence>
<dbReference type="AlphaFoldDB" id="A0A2U1AVP0"/>
<gene>
    <name evidence="1" type="ORF">C8E01_107125</name>
</gene>
<dbReference type="EMBL" id="QEKI01000007">
    <property type="protein sequence ID" value="PVY40494.1"/>
    <property type="molecule type" value="Genomic_DNA"/>
</dbReference>
<reference evidence="1 2" key="1">
    <citation type="submission" date="2018-04" db="EMBL/GenBank/DDBJ databases">
        <title>Genomic Encyclopedia of Type Strains, Phase IV (KMG-IV): sequencing the most valuable type-strain genomes for metagenomic binning, comparative biology and taxonomic classification.</title>
        <authorList>
            <person name="Goeker M."/>
        </authorList>
    </citation>
    <scope>NUCLEOTIDE SEQUENCE [LARGE SCALE GENOMIC DNA]</scope>
    <source>
        <strain evidence="1 2">DSM 100231</strain>
    </source>
</reference>
<protein>
    <recommendedName>
        <fullName evidence="3">SpoIIAA-like protein</fullName>
    </recommendedName>
</protein>
<proteinExistence type="predicted"/>
<dbReference type="OrthoDB" id="962520at2"/>
<comment type="caution">
    <text evidence="1">The sequence shown here is derived from an EMBL/GenBank/DDBJ whole genome shotgun (WGS) entry which is preliminary data.</text>
</comment>
<evidence type="ECO:0000313" key="1">
    <source>
        <dbReference type="EMBL" id="PVY40494.1"/>
    </source>
</evidence>
<name>A0A2U1AVP0_9BACT</name>
<organism evidence="1 2">
    <name type="scientific">Pontibacter virosus</name>
    <dbReference type="NCBI Taxonomy" id="1765052"/>
    <lineage>
        <taxon>Bacteria</taxon>
        <taxon>Pseudomonadati</taxon>
        <taxon>Bacteroidota</taxon>
        <taxon>Cytophagia</taxon>
        <taxon>Cytophagales</taxon>
        <taxon>Hymenobacteraceae</taxon>
        <taxon>Pontibacter</taxon>
    </lineage>
</organism>